<accession>A0AA38WXT6</accession>
<dbReference type="AlphaFoldDB" id="A0AA38WXT6"/>
<protein>
    <submittedName>
        <fullName evidence="1">Uncharacterized protein</fullName>
    </submittedName>
</protein>
<organism evidence="1 2">
    <name type="scientific">Cladophialophora chaetospira</name>
    <dbReference type="NCBI Taxonomy" id="386627"/>
    <lineage>
        <taxon>Eukaryota</taxon>
        <taxon>Fungi</taxon>
        <taxon>Dikarya</taxon>
        <taxon>Ascomycota</taxon>
        <taxon>Pezizomycotina</taxon>
        <taxon>Eurotiomycetes</taxon>
        <taxon>Chaetothyriomycetidae</taxon>
        <taxon>Chaetothyriales</taxon>
        <taxon>Herpotrichiellaceae</taxon>
        <taxon>Cladophialophora</taxon>
    </lineage>
</organism>
<dbReference type="Proteomes" id="UP001172673">
    <property type="component" value="Unassembled WGS sequence"/>
</dbReference>
<proteinExistence type="predicted"/>
<evidence type="ECO:0000313" key="2">
    <source>
        <dbReference type="Proteomes" id="UP001172673"/>
    </source>
</evidence>
<reference evidence="1" key="1">
    <citation type="submission" date="2022-10" db="EMBL/GenBank/DDBJ databases">
        <title>Culturing micro-colonial fungi from biological soil crusts in the Mojave desert and describing Neophaeococcomyces mojavensis, and introducing the new genera and species Taxawa tesnikishii.</title>
        <authorList>
            <person name="Kurbessoian T."/>
            <person name="Stajich J.E."/>
        </authorList>
    </citation>
    <scope>NUCLEOTIDE SEQUENCE</scope>
    <source>
        <strain evidence="1">TK_41</strain>
    </source>
</reference>
<gene>
    <name evidence="1" type="ORF">H2200_012414</name>
</gene>
<evidence type="ECO:0000313" key="1">
    <source>
        <dbReference type="EMBL" id="KAJ9603119.1"/>
    </source>
</evidence>
<sequence>MTVKLYDRGRIYLKYVPRDRNGQIINLHGNPLNAPINTFLDLHSQYGEYVTSTRCHKVLNSLRKNPRQLRLLILDYDLCTECKPRDGLVSTPQPCRVFSRALLRRFPNLETLVFLGKYDCFVDDNIRKLPSLRELGLGQLVPDARQSSNILYLRTGREIDGEEPDGHLGYNFLELPNLIHTLRPGLNLDKLRIFDTSIDYAEDPPPEFPELENSNLENLEMSNVGMFNTETEFVLFTMCFPSLRRFAFSRGCNSMPDTTSRTPYIWRGNIELSSLDECLEYMEATVESLELDYSCRHRMQNEVEPLGPLILFRRLRNLTIDPTMLQGRLDCSGNGGAARYPANLPQGTFGEKMPASLEKLNLIIDAEQVQKDPHWERFLLRGILVEMTRLTNLRTINYMPVRAASSLVRSGNAEPYVPYTFPTNIPNSIYAFRNRFLQHGVTLNFIDEQTYLDGAWRQWP</sequence>
<comment type="caution">
    <text evidence="1">The sequence shown here is derived from an EMBL/GenBank/DDBJ whole genome shotgun (WGS) entry which is preliminary data.</text>
</comment>
<keyword evidence="2" id="KW-1185">Reference proteome</keyword>
<dbReference type="SUPFAM" id="SSF52047">
    <property type="entry name" value="RNI-like"/>
    <property type="match status" value="1"/>
</dbReference>
<name>A0AA38WXT6_9EURO</name>
<dbReference type="EMBL" id="JAPDRK010000023">
    <property type="protein sequence ID" value="KAJ9603119.1"/>
    <property type="molecule type" value="Genomic_DNA"/>
</dbReference>